<proteinExistence type="predicted"/>
<evidence type="ECO:0000313" key="2">
    <source>
        <dbReference type="Proteomes" id="UP001139521"/>
    </source>
</evidence>
<comment type="caution">
    <text evidence="1">The sequence shown here is derived from an EMBL/GenBank/DDBJ whole genome shotgun (WGS) entry which is preliminary data.</text>
</comment>
<protein>
    <submittedName>
        <fullName evidence="1">DUF4856 domain-containing protein</fullName>
    </submittedName>
</protein>
<dbReference type="RefSeq" id="WP_249601025.1">
    <property type="nucleotide sequence ID" value="NZ_JAKHSK010000008.1"/>
</dbReference>
<keyword evidence="2" id="KW-1185">Reference proteome</keyword>
<organism evidence="1 2">
    <name type="scientific">Zunongwangia pacifica</name>
    <dbReference type="NCBI Taxonomy" id="2911062"/>
    <lineage>
        <taxon>Bacteria</taxon>
        <taxon>Pseudomonadati</taxon>
        <taxon>Bacteroidota</taxon>
        <taxon>Flavobacteriia</taxon>
        <taxon>Flavobacteriales</taxon>
        <taxon>Flavobacteriaceae</taxon>
        <taxon>Zunongwangia</taxon>
    </lineage>
</organism>
<reference evidence="1" key="1">
    <citation type="submission" date="2022-01" db="EMBL/GenBank/DDBJ databases">
        <title>Genome sequencing of Zunongwangia sp. M21534 genome.</title>
        <authorList>
            <person name="Chen Y."/>
            <person name="Dong C."/>
            <person name="Shao Z."/>
        </authorList>
    </citation>
    <scope>NUCLEOTIDE SEQUENCE</scope>
    <source>
        <strain evidence="1">MCCC M21534</strain>
    </source>
</reference>
<gene>
    <name evidence="1" type="ORF">L1967_07035</name>
</gene>
<evidence type="ECO:0000313" key="1">
    <source>
        <dbReference type="EMBL" id="MCL6218049.1"/>
    </source>
</evidence>
<dbReference type="InterPro" id="IPR032331">
    <property type="entry name" value="DUF4856"/>
</dbReference>
<dbReference type="Proteomes" id="UP001139521">
    <property type="component" value="Unassembled WGS sequence"/>
</dbReference>
<dbReference type="EMBL" id="JAKHSK010000008">
    <property type="protein sequence ID" value="MCL6218049.1"/>
    <property type="molecule type" value="Genomic_DNA"/>
</dbReference>
<sequence>MRKILLGSLICSTISFSSCSDDDTMIIEEENELEVPANYIFERNGESTVNYNGQTTRLQMSAELLSAFNDFENNSEEQLLNMFANENAPFANASLNESSKSVKSKVAASNLYFSTNSVESAAIKEDFESFISGQINQVKVNKDKLAEAGVAGQIAQGERVRYVNAQGLEYNQAFAKSLIGGLLLDQIINNYLSQPVLDEADNRENNDATVAEDGKVYTTMEHKWDEAYGYLYGDPSIPTADPMSVLGESDDHLLFSYLGQVDADEDFDGLAETTFEAFKKGRAAIVAGDYETRDEQVRMIRGNLSTVIGVRAVHYLQGGKNALAEENYGAAFHELSEGFGFVYSLRFTHNPITGQPYLSKEKIDSYKAELLSGNGFWEVSSETLDNISEEIAAAYGFSVQQAAE</sequence>
<accession>A0A9X1ZQA4</accession>
<dbReference type="Pfam" id="PF16148">
    <property type="entry name" value="DUF4856"/>
    <property type="match status" value="1"/>
</dbReference>
<dbReference type="PROSITE" id="PS51257">
    <property type="entry name" value="PROKAR_LIPOPROTEIN"/>
    <property type="match status" value="1"/>
</dbReference>
<dbReference type="AlphaFoldDB" id="A0A9X1ZQA4"/>
<name>A0A9X1ZQA4_9FLAO</name>